<feature type="transmembrane region" description="Helical" evidence="11">
    <location>
        <begin position="175"/>
        <end position="198"/>
    </location>
</feature>
<accession>A0A426Q379</accession>
<comment type="caution">
    <text evidence="13">The sequence shown here is derived from an EMBL/GenBank/DDBJ whole genome shotgun (WGS) entry which is preliminary data.</text>
</comment>
<sequence length="246" mass="25494">MTAASTPGGDTAVTAVTAASGGPAPGTPSAARTAATGAPAGAPTGAPTGAVPDGRWGGSALYGVWITLLGAVGLIFSAVIMVEKIHMMQDSGFVPSCTVNSVIACGDVMASDQASAFGFPNPIIGLVGFPVVITVGMALLAGARFRPWFWWGFTAGLTLAVVFVHWLAYQAVYEIVALCPWCMIVWAVTLPLFVTTLVHVARERRRAAGEEPVRRNALPALVVLVWYLGFAALIIQQFGSDLFASS</sequence>
<dbReference type="Pfam" id="PF07884">
    <property type="entry name" value="VKOR"/>
    <property type="match status" value="1"/>
</dbReference>
<evidence type="ECO:0000256" key="7">
    <source>
        <dbReference type="ARBA" id="ARBA00023136"/>
    </source>
</evidence>
<feature type="transmembrane region" description="Helical" evidence="11">
    <location>
        <begin position="148"/>
        <end position="169"/>
    </location>
</feature>
<keyword evidence="5 11" id="KW-1133">Transmembrane helix</keyword>
<keyword evidence="14" id="KW-1185">Reference proteome</keyword>
<protein>
    <submittedName>
        <fullName evidence="13">Vitamin K epoxide reductase</fullName>
    </submittedName>
</protein>
<comment type="subcellular location">
    <subcellularLocation>
        <location evidence="1">Membrane</location>
        <topology evidence="1">Multi-pass membrane protein</topology>
    </subcellularLocation>
</comment>
<dbReference type="Proteomes" id="UP000278422">
    <property type="component" value="Unassembled WGS sequence"/>
</dbReference>
<dbReference type="PANTHER" id="PTHR34573">
    <property type="entry name" value="VKC DOMAIN-CONTAINING PROTEIN"/>
    <property type="match status" value="1"/>
</dbReference>
<keyword evidence="4" id="KW-0874">Quinone</keyword>
<keyword evidence="3 11" id="KW-0812">Transmembrane</keyword>
<proteinExistence type="inferred from homology"/>
<dbReference type="SMART" id="SM00756">
    <property type="entry name" value="VKc"/>
    <property type="match status" value="1"/>
</dbReference>
<dbReference type="PANTHER" id="PTHR34573:SF1">
    <property type="entry name" value="VITAMIN K EPOXIDE REDUCTASE DOMAIN-CONTAINING PROTEIN"/>
    <property type="match status" value="1"/>
</dbReference>
<evidence type="ECO:0000256" key="8">
    <source>
        <dbReference type="ARBA" id="ARBA00023157"/>
    </source>
</evidence>
<feature type="region of interest" description="Disordered" evidence="10">
    <location>
        <begin position="1"/>
        <end position="49"/>
    </location>
</feature>
<comment type="similarity">
    <text evidence="2">Belongs to the VKOR family.</text>
</comment>
<dbReference type="InterPro" id="IPR038354">
    <property type="entry name" value="VKOR_sf"/>
</dbReference>
<evidence type="ECO:0000256" key="5">
    <source>
        <dbReference type="ARBA" id="ARBA00022989"/>
    </source>
</evidence>
<dbReference type="InterPro" id="IPR041714">
    <property type="entry name" value="VKOR_Actinobacteria"/>
</dbReference>
<feature type="domain" description="Vitamin K epoxide reductase" evidence="12">
    <location>
        <begin position="59"/>
        <end position="200"/>
    </location>
</feature>
<reference evidence="13 14" key="1">
    <citation type="submission" date="2018-01" db="EMBL/GenBank/DDBJ databases">
        <title>Twenty Corynebacterium bovis Genomes.</title>
        <authorList>
            <person name="Gulvik C.A."/>
        </authorList>
    </citation>
    <scope>NUCLEOTIDE SEQUENCE [LARGE SCALE GENOMIC DNA]</scope>
    <source>
        <strain evidence="13 14">16-2004</strain>
    </source>
</reference>
<evidence type="ECO:0000256" key="6">
    <source>
        <dbReference type="ARBA" id="ARBA00023002"/>
    </source>
</evidence>
<evidence type="ECO:0000256" key="11">
    <source>
        <dbReference type="SAM" id="Phobius"/>
    </source>
</evidence>
<dbReference type="RefSeq" id="WP_125187008.1">
    <property type="nucleotide sequence ID" value="NZ_JBHYBO010000005.1"/>
</dbReference>
<evidence type="ECO:0000256" key="1">
    <source>
        <dbReference type="ARBA" id="ARBA00004141"/>
    </source>
</evidence>
<dbReference type="GO" id="GO:0016491">
    <property type="term" value="F:oxidoreductase activity"/>
    <property type="evidence" value="ECO:0007669"/>
    <property type="project" value="UniProtKB-KW"/>
</dbReference>
<feature type="transmembrane region" description="Helical" evidence="11">
    <location>
        <begin position="123"/>
        <end position="141"/>
    </location>
</feature>
<evidence type="ECO:0000256" key="3">
    <source>
        <dbReference type="ARBA" id="ARBA00022692"/>
    </source>
</evidence>
<dbReference type="CDD" id="cd12922">
    <property type="entry name" value="VKOR_5"/>
    <property type="match status" value="1"/>
</dbReference>
<dbReference type="InterPro" id="IPR012932">
    <property type="entry name" value="VKOR"/>
</dbReference>
<keyword evidence="8" id="KW-1015">Disulfide bond</keyword>
<keyword evidence="6" id="KW-0560">Oxidoreductase</keyword>
<evidence type="ECO:0000256" key="4">
    <source>
        <dbReference type="ARBA" id="ARBA00022719"/>
    </source>
</evidence>
<evidence type="ECO:0000256" key="2">
    <source>
        <dbReference type="ARBA" id="ARBA00006214"/>
    </source>
</evidence>
<evidence type="ECO:0000313" key="14">
    <source>
        <dbReference type="Proteomes" id="UP000278422"/>
    </source>
</evidence>
<evidence type="ECO:0000313" key="13">
    <source>
        <dbReference type="EMBL" id="RRQ03007.1"/>
    </source>
</evidence>
<evidence type="ECO:0000256" key="10">
    <source>
        <dbReference type="SAM" id="MobiDB-lite"/>
    </source>
</evidence>
<keyword evidence="9" id="KW-0676">Redox-active center</keyword>
<dbReference type="AlphaFoldDB" id="A0A426Q379"/>
<feature type="transmembrane region" description="Helical" evidence="11">
    <location>
        <begin position="218"/>
        <end position="239"/>
    </location>
</feature>
<dbReference type="Gene3D" id="1.20.1440.130">
    <property type="entry name" value="VKOR domain"/>
    <property type="match status" value="1"/>
</dbReference>
<feature type="transmembrane region" description="Helical" evidence="11">
    <location>
        <begin position="60"/>
        <end position="81"/>
    </location>
</feature>
<evidence type="ECO:0000256" key="9">
    <source>
        <dbReference type="ARBA" id="ARBA00023284"/>
    </source>
</evidence>
<evidence type="ECO:0000259" key="12">
    <source>
        <dbReference type="SMART" id="SM00756"/>
    </source>
</evidence>
<dbReference type="GO" id="GO:0016020">
    <property type="term" value="C:membrane"/>
    <property type="evidence" value="ECO:0007669"/>
    <property type="project" value="UniProtKB-SubCell"/>
</dbReference>
<organism evidence="13 14">
    <name type="scientific">Corynebacterium bovis</name>
    <dbReference type="NCBI Taxonomy" id="36808"/>
    <lineage>
        <taxon>Bacteria</taxon>
        <taxon>Bacillati</taxon>
        <taxon>Actinomycetota</taxon>
        <taxon>Actinomycetes</taxon>
        <taxon>Mycobacteriales</taxon>
        <taxon>Corynebacteriaceae</taxon>
        <taxon>Corynebacterium</taxon>
    </lineage>
</organism>
<name>A0A426Q379_9CORY</name>
<gene>
    <name evidence="13" type="ORF">CXF42_08445</name>
</gene>
<dbReference type="EMBL" id="PQNQ01000026">
    <property type="protein sequence ID" value="RRQ03007.1"/>
    <property type="molecule type" value="Genomic_DNA"/>
</dbReference>
<dbReference type="GO" id="GO:0048038">
    <property type="term" value="F:quinone binding"/>
    <property type="evidence" value="ECO:0007669"/>
    <property type="project" value="UniProtKB-KW"/>
</dbReference>
<keyword evidence="7 11" id="KW-0472">Membrane</keyword>